<protein>
    <recommendedName>
        <fullName evidence="1">Endonuclease/exonuclease/phosphatase domain-containing protein</fullName>
    </recommendedName>
</protein>
<name>A0A6A6DW32_9PEZI</name>
<dbReference type="AlphaFoldDB" id="A0A6A6DW32"/>
<keyword evidence="3" id="KW-1185">Reference proteome</keyword>
<dbReference type="OrthoDB" id="3261222at2759"/>
<dbReference type="Gene3D" id="3.60.10.10">
    <property type="entry name" value="Endonuclease/exonuclease/phosphatase"/>
    <property type="match status" value="1"/>
</dbReference>
<dbReference type="SUPFAM" id="SSF56219">
    <property type="entry name" value="DNase I-like"/>
    <property type="match status" value="1"/>
</dbReference>
<feature type="domain" description="Endonuclease/exonuclease/phosphatase" evidence="1">
    <location>
        <begin position="94"/>
        <end position="204"/>
    </location>
</feature>
<accession>A0A6A6DW32</accession>
<gene>
    <name evidence="2" type="ORF">K469DRAFT_727832</name>
</gene>
<reference evidence="2" key="1">
    <citation type="journal article" date="2020" name="Stud. Mycol.">
        <title>101 Dothideomycetes genomes: a test case for predicting lifestyles and emergence of pathogens.</title>
        <authorList>
            <person name="Haridas S."/>
            <person name="Albert R."/>
            <person name="Binder M."/>
            <person name="Bloem J."/>
            <person name="Labutti K."/>
            <person name="Salamov A."/>
            <person name="Andreopoulos B."/>
            <person name="Baker S."/>
            <person name="Barry K."/>
            <person name="Bills G."/>
            <person name="Bluhm B."/>
            <person name="Cannon C."/>
            <person name="Castanera R."/>
            <person name="Culley D."/>
            <person name="Daum C."/>
            <person name="Ezra D."/>
            <person name="Gonzalez J."/>
            <person name="Henrissat B."/>
            <person name="Kuo A."/>
            <person name="Liang C."/>
            <person name="Lipzen A."/>
            <person name="Lutzoni F."/>
            <person name="Magnuson J."/>
            <person name="Mondo S."/>
            <person name="Nolan M."/>
            <person name="Ohm R."/>
            <person name="Pangilinan J."/>
            <person name="Park H.-J."/>
            <person name="Ramirez L."/>
            <person name="Alfaro M."/>
            <person name="Sun H."/>
            <person name="Tritt A."/>
            <person name="Yoshinaga Y."/>
            <person name="Zwiers L.-H."/>
            <person name="Turgeon B."/>
            <person name="Goodwin S."/>
            <person name="Spatafora J."/>
            <person name="Crous P."/>
            <person name="Grigoriev I."/>
        </authorList>
    </citation>
    <scope>NUCLEOTIDE SEQUENCE</scope>
    <source>
        <strain evidence="2">CBS 207.26</strain>
    </source>
</reference>
<proteinExistence type="predicted"/>
<evidence type="ECO:0000313" key="2">
    <source>
        <dbReference type="EMBL" id="KAF2183891.1"/>
    </source>
</evidence>
<evidence type="ECO:0000259" key="1">
    <source>
        <dbReference type="Pfam" id="PF14529"/>
    </source>
</evidence>
<dbReference type="InterPro" id="IPR036691">
    <property type="entry name" value="Endo/exonu/phosph_ase_sf"/>
</dbReference>
<dbReference type="Pfam" id="PF14529">
    <property type="entry name" value="Exo_endo_phos_2"/>
    <property type="match status" value="1"/>
</dbReference>
<sequence>MHKEFKIYQANVGKMSETQHSIMNAEYLKEFALLLIQEPYVYQDEEKKWQPGPRKHMYWNPLLLGPDEDNSRPRAMIWTHKDLTARPINTYSPDLAAVLLPESLHNINRIVDETRRGQRNRVELIIAGDHIGTTDRQGEAEGIIDLMADMDLQSAAPRRVATWHSRDDTRETTIDLILITPELMNEVCRCTIDSIEHGSDHSAIQTELVIEWQSPNAKPRRLWRKTRWIKIRRIVEAIK</sequence>
<organism evidence="2 3">
    <name type="scientific">Zopfia rhizophila CBS 207.26</name>
    <dbReference type="NCBI Taxonomy" id="1314779"/>
    <lineage>
        <taxon>Eukaryota</taxon>
        <taxon>Fungi</taxon>
        <taxon>Dikarya</taxon>
        <taxon>Ascomycota</taxon>
        <taxon>Pezizomycotina</taxon>
        <taxon>Dothideomycetes</taxon>
        <taxon>Dothideomycetes incertae sedis</taxon>
        <taxon>Zopfiaceae</taxon>
        <taxon>Zopfia</taxon>
    </lineage>
</organism>
<dbReference type="GO" id="GO:0003824">
    <property type="term" value="F:catalytic activity"/>
    <property type="evidence" value="ECO:0007669"/>
    <property type="project" value="InterPro"/>
</dbReference>
<dbReference type="InterPro" id="IPR005135">
    <property type="entry name" value="Endo/exonuclease/phosphatase"/>
</dbReference>
<dbReference type="Proteomes" id="UP000800200">
    <property type="component" value="Unassembled WGS sequence"/>
</dbReference>
<dbReference type="EMBL" id="ML994640">
    <property type="protein sequence ID" value="KAF2183891.1"/>
    <property type="molecule type" value="Genomic_DNA"/>
</dbReference>
<evidence type="ECO:0000313" key="3">
    <source>
        <dbReference type="Proteomes" id="UP000800200"/>
    </source>
</evidence>